<evidence type="ECO:0000313" key="2">
    <source>
        <dbReference type="Proteomes" id="UP001215712"/>
    </source>
</evidence>
<reference evidence="1" key="1">
    <citation type="journal article" date="2023" name="IMA Fungus">
        <title>Comparative genomic study of the Penicillium genus elucidates a diverse pangenome and 15 lateral gene transfer events.</title>
        <authorList>
            <person name="Petersen C."/>
            <person name="Sorensen T."/>
            <person name="Nielsen M.R."/>
            <person name="Sondergaard T.E."/>
            <person name="Sorensen J.L."/>
            <person name="Fitzpatrick D.A."/>
            <person name="Frisvad J.C."/>
            <person name="Nielsen K.L."/>
        </authorList>
    </citation>
    <scope>NUCLEOTIDE SEQUENCE</scope>
    <source>
        <strain evidence="1">IBT 17514</strain>
    </source>
</reference>
<gene>
    <name evidence="1" type="ORF">N7493_006071</name>
</gene>
<organism evidence="1 2">
    <name type="scientific">Penicillium malachiteum</name>
    <dbReference type="NCBI Taxonomy" id="1324776"/>
    <lineage>
        <taxon>Eukaryota</taxon>
        <taxon>Fungi</taxon>
        <taxon>Dikarya</taxon>
        <taxon>Ascomycota</taxon>
        <taxon>Pezizomycotina</taxon>
        <taxon>Eurotiomycetes</taxon>
        <taxon>Eurotiomycetidae</taxon>
        <taxon>Eurotiales</taxon>
        <taxon>Aspergillaceae</taxon>
        <taxon>Penicillium</taxon>
    </lineage>
</organism>
<proteinExistence type="predicted"/>
<dbReference type="EMBL" id="JAQJAN010000007">
    <property type="protein sequence ID" value="KAJ5727044.1"/>
    <property type="molecule type" value="Genomic_DNA"/>
</dbReference>
<reference evidence="1" key="2">
    <citation type="submission" date="2023-01" db="EMBL/GenBank/DDBJ databases">
        <authorList>
            <person name="Petersen C."/>
        </authorList>
    </citation>
    <scope>NUCLEOTIDE SEQUENCE</scope>
    <source>
        <strain evidence="1">IBT 17514</strain>
    </source>
</reference>
<name>A0AAD6HLJ5_9EURO</name>
<protein>
    <submittedName>
        <fullName evidence="1">Uncharacterized protein</fullName>
    </submittedName>
</protein>
<dbReference type="Proteomes" id="UP001215712">
    <property type="component" value="Unassembled WGS sequence"/>
</dbReference>
<evidence type="ECO:0000313" key="1">
    <source>
        <dbReference type="EMBL" id="KAJ5727044.1"/>
    </source>
</evidence>
<keyword evidence="2" id="KW-1185">Reference proteome</keyword>
<dbReference type="AlphaFoldDB" id="A0AAD6HLJ5"/>
<sequence length="186" mass="21457">MPMQFNRATQEPYLRLLPPHSNIIITPHRLGQFEHEVTSRVEILNHPQVWPFLAGTPYPYLAEHAEEWVRTDYEEKRAVIEALRLGYNQDSSGCDLSESNLAFFDQCPFTCIRQVLSEDPEGHPLQDNFIGDIALRRYSFYEHLTGSSERTAAQAHNKALPPGDKEIVWGLGCSLPRDMHSWMFFL</sequence>
<accession>A0AAD6HLJ5</accession>
<comment type="caution">
    <text evidence="1">The sequence shown here is derived from an EMBL/GenBank/DDBJ whole genome shotgun (WGS) entry which is preliminary data.</text>
</comment>